<accession>A0A1H2V4L2</accession>
<protein>
    <submittedName>
        <fullName evidence="2">Uncharacterized conserved protein YloU, alkaline shock protein (Asp23) family</fullName>
    </submittedName>
</protein>
<dbReference type="EMBL" id="FNON01000001">
    <property type="protein sequence ID" value="SDW62894.1"/>
    <property type="molecule type" value="Genomic_DNA"/>
</dbReference>
<keyword evidence="3" id="KW-1185">Reference proteome</keyword>
<dbReference type="OrthoDB" id="4570226at2"/>
<organism evidence="2 3">
    <name type="scientific">Amycolatopsis xylanica</name>
    <dbReference type="NCBI Taxonomy" id="589385"/>
    <lineage>
        <taxon>Bacteria</taxon>
        <taxon>Bacillati</taxon>
        <taxon>Actinomycetota</taxon>
        <taxon>Actinomycetes</taxon>
        <taxon>Pseudonocardiales</taxon>
        <taxon>Pseudonocardiaceae</taxon>
        <taxon>Amycolatopsis</taxon>
    </lineage>
</organism>
<evidence type="ECO:0000313" key="2">
    <source>
        <dbReference type="EMBL" id="SDW62894.1"/>
    </source>
</evidence>
<comment type="similarity">
    <text evidence="1">Belongs to the asp23 family.</text>
</comment>
<proteinExistence type="inferred from homology"/>
<dbReference type="InterPro" id="IPR005531">
    <property type="entry name" value="Asp23"/>
</dbReference>
<evidence type="ECO:0000256" key="1">
    <source>
        <dbReference type="ARBA" id="ARBA00005721"/>
    </source>
</evidence>
<reference evidence="2 3" key="1">
    <citation type="submission" date="2016-10" db="EMBL/GenBank/DDBJ databases">
        <authorList>
            <person name="de Groot N.N."/>
        </authorList>
    </citation>
    <scope>NUCLEOTIDE SEQUENCE [LARGE SCALE GENOMIC DNA]</scope>
    <source>
        <strain evidence="2 3">CPCC 202699</strain>
    </source>
</reference>
<dbReference type="RefSeq" id="WP_091287287.1">
    <property type="nucleotide sequence ID" value="NZ_FNON01000001.1"/>
</dbReference>
<dbReference type="Proteomes" id="UP000199515">
    <property type="component" value="Unassembled WGS sequence"/>
</dbReference>
<evidence type="ECO:0000313" key="3">
    <source>
        <dbReference type="Proteomes" id="UP000199515"/>
    </source>
</evidence>
<sequence>MNPETSTTPETESVIAEPVIAAVAAHAATTVPGVIRLEPGLRGLAGSVVRTARQKIKGLDPAPTEGVRVTVENGEVRLEIDLTSSGFDQVAAVGQAVQRTVARAVADATGLTATAVVVSIVDIEGGLR</sequence>
<dbReference type="Pfam" id="PF03780">
    <property type="entry name" value="Asp23"/>
    <property type="match status" value="1"/>
</dbReference>
<name>A0A1H2V4L2_9PSEU</name>
<gene>
    <name evidence="2" type="ORF">SAMN05421504_1011095</name>
</gene>
<dbReference type="AlphaFoldDB" id="A0A1H2V4L2"/>
<dbReference type="STRING" id="589385.SAMN05421504_1011095"/>